<dbReference type="Proteomes" id="UP000489600">
    <property type="component" value="Unassembled WGS sequence"/>
</dbReference>
<dbReference type="AlphaFoldDB" id="A0A565BLU7"/>
<evidence type="ECO:0000313" key="2">
    <source>
        <dbReference type="Proteomes" id="UP000489600"/>
    </source>
</evidence>
<keyword evidence="2" id="KW-1185">Reference proteome</keyword>
<organism evidence="1 2">
    <name type="scientific">Arabis nemorensis</name>
    <dbReference type="NCBI Taxonomy" id="586526"/>
    <lineage>
        <taxon>Eukaryota</taxon>
        <taxon>Viridiplantae</taxon>
        <taxon>Streptophyta</taxon>
        <taxon>Embryophyta</taxon>
        <taxon>Tracheophyta</taxon>
        <taxon>Spermatophyta</taxon>
        <taxon>Magnoliopsida</taxon>
        <taxon>eudicotyledons</taxon>
        <taxon>Gunneridae</taxon>
        <taxon>Pentapetalae</taxon>
        <taxon>rosids</taxon>
        <taxon>malvids</taxon>
        <taxon>Brassicales</taxon>
        <taxon>Brassicaceae</taxon>
        <taxon>Arabideae</taxon>
        <taxon>Arabis</taxon>
    </lineage>
</organism>
<proteinExistence type="predicted"/>
<gene>
    <name evidence="1" type="ORF">ANE_LOCUS12323</name>
</gene>
<protein>
    <submittedName>
        <fullName evidence="1">Uncharacterized protein</fullName>
    </submittedName>
</protein>
<name>A0A565BLU7_9BRAS</name>
<reference evidence="1" key="1">
    <citation type="submission" date="2019-07" db="EMBL/GenBank/DDBJ databases">
        <authorList>
            <person name="Dittberner H."/>
        </authorList>
    </citation>
    <scope>NUCLEOTIDE SEQUENCE [LARGE SCALE GENOMIC DNA]</scope>
</reference>
<evidence type="ECO:0000313" key="1">
    <source>
        <dbReference type="EMBL" id="VVB01879.1"/>
    </source>
</evidence>
<dbReference type="EMBL" id="CABITT030000004">
    <property type="protein sequence ID" value="VVB01879.1"/>
    <property type="molecule type" value="Genomic_DNA"/>
</dbReference>
<accession>A0A565BLU7</accession>
<sequence>MLRPRLPFLQVSPCLPSISLLQTLSRSKSYVDMSLRGAKFFFYLNCMVLGYEADAHRDMSRLEDACEESKAFEKNLREGEKVSRRVRKNDQHG</sequence>
<comment type="caution">
    <text evidence="1">The sequence shown here is derived from an EMBL/GenBank/DDBJ whole genome shotgun (WGS) entry which is preliminary data.</text>
</comment>